<comment type="caution">
    <text evidence="3">The sequence shown here is derived from an EMBL/GenBank/DDBJ whole genome shotgun (WGS) entry which is preliminary data.</text>
</comment>
<dbReference type="PANTHER" id="PTHR33164:SF99">
    <property type="entry name" value="MARR FAMILY REGULATORY PROTEIN"/>
    <property type="match status" value="1"/>
</dbReference>
<feature type="region of interest" description="Disordered" evidence="1">
    <location>
        <begin position="110"/>
        <end position="141"/>
    </location>
</feature>
<keyword evidence="4" id="KW-1185">Reference proteome</keyword>
<dbReference type="SUPFAM" id="SSF46785">
    <property type="entry name" value="Winged helix' DNA-binding domain"/>
    <property type="match status" value="1"/>
</dbReference>
<dbReference type="InterPro" id="IPR036390">
    <property type="entry name" value="WH_DNA-bd_sf"/>
</dbReference>
<reference evidence="3 4" key="1">
    <citation type="submission" date="2024-01" db="EMBL/GenBank/DDBJ databases">
        <title>Genome insights into Plantactinospora sonchi sp. nov.</title>
        <authorList>
            <person name="Wang L."/>
        </authorList>
    </citation>
    <scope>NUCLEOTIDE SEQUENCE [LARGE SCALE GENOMIC DNA]</scope>
    <source>
        <strain evidence="3 4">NEAU-QY2</strain>
    </source>
</reference>
<feature type="compositionally biased region" description="Polar residues" evidence="1">
    <location>
        <begin position="113"/>
        <end position="122"/>
    </location>
</feature>
<evidence type="ECO:0000256" key="1">
    <source>
        <dbReference type="SAM" id="MobiDB-lite"/>
    </source>
</evidence>
<dbReference type="Gene3D" id="1.10.10.10">
    <property type="entry name" value="Winged helix-like DNA-binding domain superfamily/Winged helix DNA-binding domain"/>
    <property type="match status" value="1"/>
</dbReference>
<sequence length="141" mass="15307">MPLLLAMTFRVLADRLHDRLAKEGHPDIRPAHGFVVGHLVTSHGARAVELAGYLGVTEQGAGHIIGELERWGYAERVGRPTDGRSQLIIATDKGRSLVARVTAIWQDEEARWSASSTPTTSRALARPCRPMSAPPVTGVPR</sequence>
<dbReference type="Proteomes" id="UP001332243">
    <property type="component" value="Unassembled WGS sequence"/>
</dbReference>
<dbReference type="SMART" id="SM00347">
    <property type="entry name" value="HTH_MARR"/>
    <property type="match status" value="1"/>
</dbReference>
<evidence type="ECO:0000259" key="2">
    <source>
        <dbReference type="SMART" id="SM00347"/>
    </source>
</evidence>
<gene>
    <name evidence="3" type="ORF">V1633_16825</name>
</gene>
<dbReference type="RefSeq" id="WP_331215282.1">
    <property type="nucleotide sequence ID" value="NZ_JAZGQK010000013.1"/>
</dbReference>
<name>A0ABU7RUI5_9ACTN</name>
<dbReference type="InterPro" id="IPR036388">
    <property type="entry name" value="WH-like_DNA-bd_sf"/>
</dbReference>
<dbReference type="InterPro" id="IPR000835">
    <property type="entry name" value="HTH_MarR-typ"/>
</dbReference>
<dbReference type="InterPro" id="IPR039422">
    <property type="entry name" value="MarR/SlyA-like"/>
</dbReference>
<dbReference type="EMBL" id="JAZGQK010000013">
    <property type="protein sequence ID" value="MEE6260156.1"/>
    <property type="molecule type" value="Genomic_DNA"/>
</dbReference>
<evidence type="ECO:0000313" key="4">
    <source>
        <dbReference type="Proteomes" id="UP001332243"/>
    </source>
</evidence>
<protein>
    <submittedName>
        <fullName evidence="3">MarR family winged helix-turn-helix transcriptional regulator</fullName>
    </submittedName>
</protein>
<accession>A0ABU7RUI5</accession>
<feature type="domain" description="HTH marR-type" evidence="2">
    <location>
        <begin position="21"/>
        <end position="120"/>
    </location>
</feature>
<dbReference type="PANTHER" id="PTHR33164">
    <property type="entry name" value="TRANSCRIPTIONAL REGULATOR, MARR FAMILY"/>
    <property type="match status" value="1"/>
</dbReference>
<proteinExistence type="predicted"/>
<organism evidence="3 4">
    <name type="scientific">Plantactinospora sonchi</name>
    <dbReference type="NCBI Taxonomy" id="1544735"/>
    <lineage>
        <taxon>Bacteria</taxon>
        <taxon>Bacillati</taxon>
        <taxon>Actinomycetota</taxon>
        <taxon>Actinomycetes</taxon>
        <taxon>Micromonosporales</taxon>
        <taxon>Micromonosporaceae</taxon>
        <taxon>Plantactinospora</taxon>
    </lineage>
</organism>
<evidence type="ECO:0000313" key="3">
    <source>
        <dbReference type="EMBL" id="MEE6260156.1"/>
    </source>
</evidence>